<gene>
    <name evidence="1" type="ORF">EV421DRAFT_2023269</name>
</gene>
<accession>A0AA39J0G7</accession>
<dbReference type="Proteomes" id="UP001175226">
    <property type="component" value="Unassembled WGS sequence"/>
</dbReference>
<comment type="caution">
    <text evidence="1">The sequence shown here is derived from an EMBL/GenBank/DDBJ whole genome shotgun (WGS) entry which is preliminary data.</text>
</comment>
<dbReference type="AlphaFoldDB" id="A0AA39J0G7"/>
<name>A0AA39J0G7_9AGAR</name>
<reference evidence="1" key="1">
    <citation type="submission" date="2023-06" db="EMBL/GenBank/DDBJ databases">
        <authorList>
            <consortium name="Lawrence Berkeley National Laboratory"/>
            <person name="Ahrendt S."/>
            <person name="Sahu N."/>
            <person name="Indic B."/>
            <person name="Wong-Bajracharya J."/>
            <person name="Merenyi Z."/>
            <person name="Ke H.-M."/>
            <person name="Monk M."/>
            <person name="Kocsube S."/>
            <person name="Drula E."/>
            <person name="Lipzen A."/>
            <person name="Balint B."/>
            <person name="Henrissat B."/>
            <person name="Andreopoulos B."/>
            <person name="Martin F.M."/>
            <person name="Harder C.B."/>
            <person name="Rigling D."/>
            <person name="Ford K.L."/>
            <person name="Foster G.D."/>
            <person name="Pangilinan J."/>
            <person name="Papanicolaou A."/>
            <person name="Barry K."/>
            <person name="LaButti K."/>
            <person name="Viragh M."/>
            <person name="Koriabine M."/>
            <person name="Yan M."/>
            <person name="Riley R."/>
            <person name="Champramary S."/>
            <person name="Plett K.L."/>
            <person name="Tsai I.J."/>
            <person name="Slot J."/>
            <person name="Sipos G."/>
            <person name="Plett J."/>
            <person name="Nagy L.G."/>
            <person name="Grigoriev I.V."/>
        </authorList>
    </citation>
    <scope>NUCLEOTIDE SEQUENCE</scope>
    <source>
        <strain evidence="1">FPL87.14</strain>
    </source>
</reference>
<sequence>MAANRIHGDQPPESAIFTLVKLNADPESEAGIAVSSSTIHPCACCRTLAILSPFFSPSISLGFSNAAPFSLLFLIAVVRRQSSTLSAQHRTCYAYRLASRWLAGSQALLSRRKARQLLLDLPFPKSKFIPGREHRWLLTVSEGIWSALTLDNITLRSEWSPKGAIFAGVKLNADPGSEAGVAVSLSLHEIRSVDIDLCPVSITGDVITLDDDGPKTLVYNWKMDNHTLLWLGRRHQRDTDLNPHPIPERQSLGIRAKLTRVLLILPLSSILTSEVSSRRGTLRCTDVILSRQATAVWICPHDRAMVSHCEEHDGCETPIAADFPGPLNPSAEICVREVYMNALNNWPVLDYGEDLGMIALGSGFGKIAIVKFWTNYIHPTGIVKSAISYENRMHFRDAKKLVVCYESSHHDFSLRGTGRLRDAQCSRLPGPLNPTAEVRVRYVCMNSLNNWTTFDYDEDFGRITLGSGFRAVKIVQL</sequence>
<proteinExistence type="predicted"/>
<dbReference type="EMBL" id="JAUEPT010000076">
    <property type="protein sequence ID" value="KAK0433867.1"/>
    <property type="molecule type" value="Genomic_DNA"/>
</dbReference>
<evidence type="ECO:0000313" key="1">
    <source>
        <dbReference type="EMBL" id="KAK0433867.1"/>
    </source>
</evidence>
<organism evidence="1 2">
    <name type="scientific">Armillaria borealis</name>
    <dbReference type="NCBI Taxonomy" id="47425"/>
    <lineage>
        <taxon>Eukaryota</taxon>
        <taxon>Fungi</taxon>
        <taxon>Dikarya</taxon>
        <taxon>Basidiomycota</taxon>
        <taxon>Agaricomycotina</taxon>
        <taxon>Agaricomycetes</taxon>
        <taxon>Agaricomycetidae</taxon>
        <taxon>Agaricales</taxon>
        <taxon>Marasmiineae</taxon>
        <taxon>Physalacriaceae</taxon>
        <taxon>Armillaria</taxon>
    </lineage>
</organism>
<keyword evidence="2" id="KW-1185">Reference proteome</keyword>
<evidence type="ECO:0000313" key="2">
    <source>
        <dbReference type="Proteomes" id="UP001175226"/>
    </source>
</evidence>
<protein>
    <submittedName>
        <fullName evidence="1">Uncharacterized protein</fullName>
    </submittedName>
</protein>